<comment type="caution">
    <text evidence="1">The sequence shown here is derived from an EMBL/GenBank/DDBJ whole genome shotgun (WGS) entry which is preliminary data.</text>
</comment>
<proteinExistence type="predicted"/>
<organism evidence="1 2">
    <name type="scientific">Meloidogyne enterolobii</name>
    <name type="common">Root-knot nematode worm</name>
    <name type="synonym">Meloidogyne mayaguensis</name>
    <dbReference type="NCBI Taxonomy" id="390850"/>
    <lineage>
        <taxon>Eukaryota</taxon>
        <taxon>Metazoa</taxon>
        <taxon>Ecdysozoa</taxon>
        <taxon>Nematoda</taxon>
        <taxon>Chromadorea</taxon>
        <taxon>Rhabditida</taxon>
        <taxon>Tylenchina</taxon>
        <taxon>Tylenchomorpha</taxon>
        <taxon>Tylenchoidea</taxon>
        <taxon>Meloidogynidae</taxon>
        <taxon>Meloidogyninae</taxon>
        <taxon>Meloidogyne</taxon>
    </lineage>
</organism>
<name>A0ACB0ZAU3_MELEN</name>
<keyword evidence="2" id="KW-1185">Reference proteome</keyword>
<dbReference type="Proteomes" id="UP001497535">
    <property type="component" value="Unassembled WGS sequence"/>
</dbReference>
<sequence length="1311" mass="150334">MPATIKVKKVKPTSSRQYRTRSACKKPSKTNEKIEDDVDAKKIEDLKLAASLVNWSSYDKLMGKIFYDKVGKILEKKVDDFQKVKTELKTFVRENYDNQKALQTPRRAKPATALLEQISKFKQLNFDSDDEDMDDTTLLDQPENLKENEEEQVEQEPHLKENEEQQAEKEPPTDLTVEGHILEEQYPANEEEMEQEPSQEQMEEAPPMNTSAGVLEEAPPINTSSAGVLEEAPPNDPESFVEQEKEILYVPETPFASRVPINTSSTGVLTTPITPYSPKLKMLGTPHGIVSNSKPAVSSMSKLAITKEIVKPTQPIQMPPIIRLTQNTFATPKKTQPFIPTKTPAKTPAALNTTFQKVQKLKQIDEKADQAKRTREDLLRERADRAKREREEREKRVEQNNRKKEEARLERENTLRRHLEAVKEFQNKEKQAAFQNYASPIVQGRMFQPLSAQSKKAYKTPNVKSIPATEVKSKEAHREHNTAIKKFIKTPIPQFTLEEECLVQAKNTPTSSSVVAVKTVAVKEFYLDEKENTKIIENEFMSEEHLEDERDDMTGIDLEQISMYDMTKEKEFLPSTENDYNVDDLSSGDETDNDEQPRKIVPRWALKENILARTQQIHRLLTKDQIERHFGRIQQPTAQELFKGYKKNYPPRRASSSQWSSPMSDPPPGVGLYQCQFATPSTSKVNCKKQQFLNKKFSSMSSEDQDISRIFSQKVERRFQRDFGRFIGGSHHSSRYTSTPNELKRITQSTDNSLNVKLIEAKEEIDSLQRKLSSKNEEIERLKAVENTSKAKIEELNIQLNELKMEIDKGKRKSFDFSEDKSKEKLLLSDYRNALSKYRTWTEFADKQLNEMKVILKEIGGWTEANRYRIYFAYRGIAPEMVTDESVASLSTGSIINYPGNIENIEGITASEYRPRFHCVSTQTEGISPSEENKFAKPLPPQSSSSEGMSANELRLLDCERQIEQLEIQNAQMREQLIIFGDRAKNVELLEEQKDDLKLQLSILVRQNQKLLDEQEQFKSAFSGGEEQLRLKNEHLTKRLKILEDQREGLSLAESRRIAKIFKQKYEKEMAQLRNKLEEYEKGSDTTRICRFVQRNPLDEAHDDHLVKQVAAEATAAAKFGVNSLKRRKMEDDIDSSQPANNSDLTFLVEEEENEEDPSTIRELRLQLANVKTLVEQNEQSNSEYLAQYKEFVKLLCGYDIRFGEDGFCEAENILSKDCTFLFQKQQIPLDVECTSSTQTTGAGIDLLDSESARQWKDVLENYLIRYQSIPAFLSAVTIALVESPETPVSSSRQSSIEEITSSHNSNIDDE</sequence>
<accession>A0ACB0ZAU3</accession>
<protein>
    <submittedName>
        <fullName evidence="1">Uncharacterized protein</fullName>
    </submittedName>
</protein>
<dbReference type="EMBL" id="CAVMJV010000028">
    <property type="protein sequence ID" value="CAK5075547.1"/>
    <property type="molecule type" value="Genomic_DNA"/>
</dbReference>
<evidence type="ECO:0000313" key="2">
    <source>
        <dbReference type="Proteomes" id="UP001497535"/>
    </source>
</evidence>
<reference evidence="1" key="1">
    <citation type="submission" date="2023-11" db="EMBL/GenBank/DDBJ databases">
        <authorList>
            <person name="Poullet M."/>
        </authorList>
    </citation>
    <scope>NUCLEOTIDE SEQUENCE</scope>
    <source>
        <strain evidence="1">E1834</strain>
    </source>
</reference>
<evidence type="ECO:0000313" key="1">
    <source>
        <dbReference type="EMBL" id="CAK5075547.1"/>
    </source>
</evidence>
<gene>
    <name evidence="1" type="ORF">MENTE1834_LOCUS22364</name>
</gene>